<evidence type="ECO:0000256" key="3">
    <source>
        <dbReference type="ARBA" id="ARBA00022777"/>
    </source>
</evidence>
<dbReference type="InterPro" id="IPR000577">
    <property type="entry name" value="Carb_kinase_FGGY"/>
</dbReference>
<dbReference type="Proteomes" id="UP000192738">
    <property type="component" value="Unassembled WGS sequence"/>
</dbReference>
<feature type="domain" description="Carbohydrate kinase FGGY C-terminal" evidence="5">
    <location>
        <begin position="226"/>
        <end position="419"/>
    </location>
</feature>
<evidence type="ECO:0000256" key="1">
    <source>
        <dbReference type="ARBA" id="ARBA00009156"/>
    </source>
</evidence>
<dbReference type="InterPro" id="IPR018485">
    <property type="entry name" value="FGGY_C"/>
</dbReference>
<keyword evidence="7" id="KW-1185">Reference proteome</keyword>
<dbReference type="Pfam" id="PF00370">
    <property type="entry name" value="FGGY_N"/>
    <property type="match status" value="2"/>
</dbReference>
<proteinExistence type="inferred from homology"/>
<accession>A0A1W2EPX4</accession>
<organism evidence="6 7">
    <name type="scientific">Sporomusa malonica</name>
    <dbReference type="NCBI Taxonomy" id="112901"/>
    <lineage>
        <taxon>Bacteria</taxon>
        <taxon>Bacillati</taxon>
        <taxon>Bacillota</taxon>
        <taxon>Negativicutes</taxon>
        <taxon>Selenomonadales</taxon>
        <taxon>Sporomusaceae</taxon>
        <taxon>Sporomusa</taxon>
    </lineage>
</organism>
<dbReference type="STRING" id="112901.SAMN04488500_12752"/>
<dbReference type="PANTHER" id="PTHR43095">
    <property type="entry name" value="SUGAR KINASE"/>
    <property type="match status" value="1"/>
</dbReference>
<dbReference type="Gene3D" id="3.30.420.40">
    <property type="match status" value="3"/>
</dbReference>
<dbReference type="CDD" id="cd07779">
    <property type="entry name" value="ASKHA_NBD_FGGY_YgcE-like"/>
    <property type="match status" value="1"/>
</dbReference>
<reference evidence="6 7" key="1">
    <citation type="submission" date="2017-04" db="EMBL/GenBank/DDBJ databases">
        <authorList>
            <person name="Afonso C.L."/>
            <person name="Miller P.J."/>
            <person name="Scott M.A."/>
            <person name="Spackman E."/>
            <person name="Goraichik I."/>
            <person name="Dimitrov K.M."/>
            <person name="Suarez D.L."/>
            <person name="Swayne D.E."/>
        </authorList>
    </citation>
    <scope>NUCLEOTIDE SEQUENCE [LARGE SCALE GENOMIC DNA]</scope>
    <source>
        <strain evidence="6 7">DSM 5090</strain>
    </source>
</reference>
<dbReference type="InterPro" id="IPR018484">
    <property type="entry name" value="FGGY_N"/>
</dbReference>
<dbReference type="EMBL" id="FWXI01000027">
    <property type="protein sequence ID" value="SMD11731.1"/>
    <property type="molecule type" value="Genomic_DNA"/>
</dbReference>
<feature type="domain" description="Carbohydrate kinase FGGY N-terminal" evidence="4">
    <location>
        <begin position="5"/>
        <end position="115"/>
    </location>
</feature>
<evidence type="ECO:0000256" key="2">
    <source>
        <dbReference type="ARBA" id="ARBA00022679"/>
    </source>
</evidence>
<dbReference type="GO" id="GO:0016301">
    <property type="term" value="F:kinase activity"/>
    <property type="evidence" value="ECO:0007669"/>
    <property type="project" value="UniProtKB-KW"/>
</dbReference>
<keyword evidence="3 6" id="KW-0418">Kinase</keyword>
<evidence type="ECO:0000259" key="4">
    <source>
        <dbReference type="Pfam" id="PF00370"/>
    </source>
</evidence>
<gene>
    <name evidence="6" type="ORF">SAMN04488500_12752</name>
</gene>
<dbReference type="Pfam" id="PF02782">
    <property type="entry name" value="FGGY_C"/>
    <property type="match status" value="1"/>
</dbReference>
<dbReference type="PANTHER" id="PTHR43095:SF5">
    <property type="entry name" value="XYLULOSE KINASE"/>
    <property type="match status" value="1"/>
</dbReference>
<dbReference type="AlphaFoldDB" id="A0A1W2EPX4"/>
<evidence type="ECO:0000313" key="7">
    <source>
        <dbReference type="Proteomes" id="UP000192738"/>
    </source>
</evidence>
<dbReference type="InterPro" id="IPR043129">
    <property type="entry name" value="ATPase_NBD"/>
</dbReference>
<sequence>MKKKYIIGIDGGSQSSKVIIFDLEGNIVCEGKQNLQPMSLPAPGIVEHPDDDLWDSIVVASKQAMSRFSGNKEDIIGIGLCTIRFCRVLLKEDGTLASPAMSWMDERVSRPYEHINPLVKYVTTTSGYITHRLTGEFHDTAGNYQGQWPIDTDTWQWSEDPEVIRKMNIPRGMLFQLKMPGTILGQMTEKAAQITGLPAGIPVVATANDKAVEALGAGSLAENTALISLGTYIASMVHGHENPKDTMHFWTNFASIPHRYLYESYGIRRGMWTVSWFKNLLGDDISIKAAALKITEEEYLNQEAQKIPAGSEGLMTVLDWLAPVHEPYKKGLMIGFDARHGGAHMYRSILEAIALTMKNRADAMCAELCIKLDHIIISGGGSNSSLFMQIFADVFGIPASRNIVNGSASLGSAICAAVAVGAYDQYQTATEKMVKIRDTFQPDKTNTDLYKRMNDEVYKHITAYTDEVLKKSYPIFR</sequence>
<dbReference type="PIRSF" id="PIRSF000538">
    <property type="entry name" value="GlpK"/>
    <property type="match status" value="1"/>
</dbReference>
<comment type="similarity">
    <text evidence="1">Belongs to the FGGY kinase family.</text>
</comment>
<dbReference type="OrthoDB" id="9805576at2"/>
<dbReference type="GO" id="GO:0005975">
    <property type="term" value="P:carbohydrate metabolic process"/>
    <property type="evidence" value="ECO:0007669"/>
    <property type="project" value="InterPro"/>
</dbReference>
<dbReference type="RefSeq" id="WP_084578080.1">
    <property type="nucleotide sequence ID" value="NZ_CP155572.1"/>
</dbReference>
<dbReference type="SUPFAM" id="SSF53067">
    <property type="entry name" value="Actin-like ATPase domain"/>
    <property type="match status" value="2"/>
</dbReference>
<name>A0A1W2EPX4_9FIRM</name>
<evidence type="ECO:0000259" key="5">
    <source>
        <dbReference type="Pfam" id="PF02782"/>
    </source>
</evidence>
<evidence type="ECO:0000313" key="6">
    <source>
        <dbReference type="EMBL" id="SMD11731.1"/>
    </source>
</evidence>
<keyword evidence="2" id="KW-0808">Transferase</keyword>
<dbReference type="InterPro" id="IPR050406">
    <property type="entry name" value="FGGY_Carb_Kinase"/>
</dbReference>
<protein>
    <submittedName>
        <fullName evidence="6">Sugar (Pentulose or hexulose) kinase</fullName>
    </submittedName>
</protein>
<feature type="domain" description="Carbohydrate kinase FGGY N-terminal" evidence="4">
    <location>
        <begin position="120"/>
        <end position="216"/>
    </location>
</feature>